<organism evidence="1 2">
    <name type="scientific">Brachionus plicatilis</name>
    <name type="common">Marine rotifer</name>
    <name type="synonym">Brachionus muelleri</name>
    <dbReference type="NCBI Taxonomy" id="10195"/>
    <lineage>
        <taxon>Eukaryota</taxon>
        <taxon>Metazoa</taxon>
        <taxon>Spiralia</taxon>
        <taxon>Gnathifera</taxon>
        <taxon>Rotifera</taxon>
        <taxon>Eurotatoria</taxon>
        <taxon>Monogononta</taxon>
        <taxon>Pseudotrocha</taxon>
        <taxon>Ploima</taxon>
        <taxon>Brachionidae</taxon>
        <taxon>Brachionus</taxon>
    </lineage>
</organism>
<proteinExistence type="predicted"/>
<comment type="caution">
    <text evidence="1">The sequence shown here is derived from an EMBL/GenBank/DDBJ whole genome shotgun (WGS) entry which is preliminary data.</text>
</comment>
<evidence type="ECO:0000313" key="2">
    <source>
        <dbReference type="Proteomes" id="UP000276133"/>
    </source>
</evidence>
<keyword evidence="2" id="KW-1185">Reference proteome</keyword>
<dbReference type="EMBL" id="REGN01008111">
    <property type="protein sequence ID" value="RNA04426.1"/>
    <property type="molecule type" value="Genomic_DNA"/>
</dbReference>
<reference evidence="1 2" key="1">
    <citation type="journal article" date="2018" name="Sci. Rep.">
        <title>Genomic signatures of local adaptation to the degree of environmental predictability in rotifers.</title>
        <authorList>
            <person name="Franch-Gras L."/>
            <person name="Hahn C."/>
            <person name="Garcia-Roger E.M."/>
            <person name="Carmona M.J."/>
            <person name="Serra M."/>
            <person name="Gomez A."/>
        </authorList>
    </citation>
    <scope>NUCLEOTIDE SEQUENCE [LARGE SCALE GENOMIC DNA]</scope>
    <source>
        <strain evidence="1">HYR1</strain>
    </source>
</reference>
<evidence type="ECO:0000313" key="1">
    <source>
        <dbReference type="EMBL" id="RNA04426.1"/>
    </source>
</evidence>
<protein>
    <submittedName>
        <fullName evidence="1">Uncharacterized protein</fullName>
    </submittedName>
</protein>
<dbReference type="Proteomes" id="UP000276133">
    <property type="component" value="Unassembled WGS sequence"/>
</dbReference>
<accession>A0A3M7PYZ5</accession>
<dbReference type="AlphaFoldDB" id="A0A3M7PYZ5"/>
<sequence>MPQTIFFFKYSYKYECADLEFMCLSFRVSGAYFISSTSIAPYPLASKIMPEIVLENIGLDVLIILDH</sequence>
<gene>
    <name evidence="1" type="ORF">BpHYR1_033096</name>
</gene>
<name>A0A3M7PYZ5_BRAPC</name>